<name>A0AAU8HP22_9FIRM</name>
<dbReference type="RefSeq" id="WP_353892070.1">
    <property type="nucleotide sequence ID" value="NZ_CP159485.1"/>
</dbReference>
<evidence type="ECO:0000313" key="3">
    <source>
        <dbReference type="EMBL" id="XCI27492.1"/>
    </source>
</evidence>
<dbReference type="InterPro" id="IPR005646">
    <property type="entry name" value="FapA"/>
</dbReference>
<organism evidence="3">
    <name type="scientific">Proteinivorax hydrogeniformans</name>
    <dbReference type="NCBI Taxonomy" id="1826727"/>
    <lineage>
        <taxon>Bacteria</taxon>
        <taxon>Bacillati</taxon>
        <taxon>Bacillota</taxon>
        <taxon>Clostridia</taxon>
        <taxon>Eubacteriales</taxon>
        <taxon>Proteinivoracaceae</taxon>
        <taxon>Proteinivorax</taxon>
    </lineage>
</organism>
<sequence length="458" mass="50048">MDENQKFKVTVSSDLLEAYIELNKPGIDMSKEDLDEIVNEVKSQNITYNFDEVKTKEKVLTATGLEKILIAEGKAPQNGEDGYLKFLTEEKKDKTPVMLEDGTADYYNLDLITNIEKNTPIAEVVPETKGTPGYNVFGEEIPSTPGKEAKIPNGKNIYFNPEDARIYSEIDGKLSLANDSINVFELLEIDGDVDFSSGNIDFIGTVVVNGSVRDGFEVRAQGDVTINGLVDSSTIICSGNLTVSGGIQGRNKGIIDAKGTVSTRYIENCKVSSTNVVVKDAIMHSEIYAKDKVTVLEGKGLIVGGLIRAGKQISAKVIGSNLATRTSLEVGVDPELREKCTEVANSLQEKKSSAKKAQQALKLLNTKQQMPGGLSAEQQELYKKFHSTLNFLRREIEDLTDQYNDLTVKLKASKGVIEANERVFPGVKIIIGSKSRNISDITSSSTFYLGYDGEVSIK</sequence>
<dbReference type="InterPro" id="IPR046865">
    <property type="entry name" value="FapA_b_solenoid"/>
</dbReference>
<dbReference type="Pfam" id="PF20250">
    <property type="entry name" value="FapA_N"/>
    <property type="match status" value="1"/>
</dbReference>
<dbReference type="PANTHER" id="PTHR38032:SF1">
    <property type="entry name" value="RNA-BINDING PROTEIN KHPB N-TERMINAL DOMAIN-CONTAINING PROTEIN"/>
    <property type="match status" value="1"/>
</dbReference>
<dbReference type="InterPro" id="IPR046866">
    <property type="entry name" value="FapA_N"/>
</dbReference>
<dbReference type="EMBL" id="CP159485">
    <property type="protein sequence ID" value="XCI27492.1"/>
    <property type="molecule type" value="Genomic_DNA"/>
</dbReference>
<feature type="domain" description="Flagellar Assembly Protein A N-terminal region" evidence="2">
    <location>
        <begin position="7"/>
        <end position="178"/>
    </location>
</feature>
<gene>
    <name evidence="3" type="ORF">PRVXH_001394</name>
</gene>
<evidence type="ECO:0000256" key="1">
    <source>
        <dbReference type="SAM" id="Coils"/>
    </source>
</evidence>
<feature type="coiled-coil region" evidence="1">
    <location>
        <begin position="347"/>
        <end position="409"/>
    </location>
</feature>
<keyword evidence="1" id="KW-0175">Coiled coil</keyword>
<dbReference type="PANTHER" id="PTHR38032">
    <property type="entry name" value="POLYMERASE-RELATED"/>
    <property type="match status" value="1"/>
</dbReference>
<dbReference type="AlphaFoldDB" id="A0AAU8HP22"/>
<evidence type="ECO:0000259" key="2">
    <source>
        <dbReference type="Pfam" id="PF20250"/>
    </source>
</evidence>
<reference evidence="3" key="1">
    <citation type="journal article" date="2018" name="Antonie Van Leeuwenhoek">
        <title>Proteinivorax hydrogeniformans sp. nov., an anaerobic, haloalkaliphilic bacterium fermenting proteinaceous compounds with high hydrogen production.</title>
        <authorList>
            <person name="Boltyanskaya Y."/>
            <person name="Detkova E."/>
            <person name="Pimenov N."/>
            <person name="Kevbrin V."/>
        </authorList>
    </citation>
    <scope>NUCLEOTIDE SEQUENCE</scope>
    <source>
        <strain evidence="3">Z-710</strain>
    </source>
</reference>
<proteinExistence type="predicted"/>
<reference evidence="3" key="2">
    <citation type="submission" date="2024-06" db="EMBL/GenBank/DDBJ databases">
        <authorList>
            <person name="Petrova K.O."/>
            <person name="Toshchakov S.V."/>
            <person name="Boltjanskaja Y.V."/>
            <person name="Kevbrin V.V."/>
        </authorList>
    </citation>
    <scope>NUCLEOTIDE SEQUENCE</scope>
    <source>
        <strain evidence="3">Z-710</strain>
    </source>
</reference>
<accession>A0AAU8HP22</accession>
<dbReference type="Pfam" id="PF03961">
    <property type="entry name" value="FapA"/>
    <property type="match status" value="1"/>
</dbReference>
<protein>
    <submittedName>
        <fullName evidence="3">FapA family protein</fullName>
    </submittedName>
</protein>